<sequence length="195" mass="22144">IDEYFNDITLAVLPTLVKLLDEKGPVREEAPHVLAYLIRDNEELQKAACDSEAVPKLADFVTHVGDQNSSYYDPLGDGDKLKEQIMEQGGIEKLVKLVHSPDNTLRLNAIWALKNLVYHAESENLTADILHMFHRLIEDPELDVQEKALNLLRNLACPKPEDIEEVFKGLTESRLMNIIESKLCSWSDEIIKQVI</sequence>
<dbReference type="PROSITE" id="PS50176">
    <property type="entry name" value="ARM_REPEAT"/>
    <property type="match status" value="1"/>
</dbReference>
<protein>
    <submittedName>
        <fullName evidence="7">12316_t:CDS:1</fullName>
    </submittedName>
</protein>
<dbReference type="GO" id="GO:0005634">
    <property type="term" value="C:nucleus"/>
    <property type="evidence" value="ECO:0007669"/>
    <property type="project" value="UniProtKB-SubCell"/>
</dbReference>
<dbReference type="InterPro" id="IPR038739">
    <property type="entry name" value="ARMC8/Vid28"/>
</dbReference>
<evidence type="ECO:0000256" key="2">
    <source>
        <dbReference type="ARBA" id="ARBA00004496"/>
    </source>
</evidence>
<dbReference type="InterPro" id="IPR011989">
    <property type="entry name" value="ARM-like"/>
</dbReference>
<dbReference type="InterPro" id="IPR000225">
    <property type="entry name" value="Armadillo"/>
</dbReference>
<name>A0A9N9EBK3_9GLOM</name>
<dbReference type="SMART" id="SM00185">
    <property type="entry name" value="ARM"/>
    <property type="match status" value="2"/>
</dbReference>
<keyword evidence="3" id="KW-0963">Cytoplasm</keyword>
<dbReference type="Gene3D" id="1.25.10.10">
    <property type="entry name" value="Leucine-rich Repeat Variant"/>
    <property type="match status" value="2"/>
</dbReference>
<dbReference type="GO" id="GO:0034657">
    <property type="term" value="C:GID complex"/>
    <property type="evidence" value="ECO:0007669"/>
    <property type="project" value="TreeGrafter"/>
</dbReference>
<evidence type="ECO:0000313" key="8">
    <source>
        <dbReference type="Proteomes" id="UP000789396"/>
    </source>
</evidence>
<evidence type="ECO:0000256" key="1">
    <source>
        <dbReference type="ARBA" id="ARBA00004123"/>
    </source>
</evidence>
<dbReference type="PANTHER" id="PTHR15651">
    <property type="entry name" value="ARMADILLO REPEAT-CONTAINING PROTEIN 8"/>
    <property type="match status" value="1"/>
</dbReference>
<evidence type="ECO:0000256" key="3">
    <source>
        <dbReference type="ARBA" id="ARBA00022490"/>
    </source>
</evidence>
<dbReference type="PANTHER" id="PTHR15651:SF7">
    <property type="entry name" value="ARMADILLO REPEAT-CONTAINING PROTEIN 8"/>
    <property type="match status" value="1"/>
</dbReference>
<dbReference type="SUPFAM" id="SSF48371">
    <property type="entry name" value="ARM repeat"/>
    <property type="match status" value="1"/>
</dbReference>
<organism evidence="7 8">
    <name type="scientific">Racocetra fulgida</name>
    <dbReference type="NCBI Taxonomy" id="60492"/>
    <lineage>
        <taxon>Eukaryota</taxon>
        <taxon>Fungi</taxon>
        <taxon>Fungi incertae sedis</taxon>
        <taxon>Mucoromycota</taxon>
        <taxon>Glomeromycotina</taxon>
        <taxon>Glomeromycetes</taxon>
        <taxon>Diversisporales</taxon>
        <taxon>Gigasporaceae</taxon>
        <taxon>Racocetra</taxon>
    </lineage>
</organism>
<gene>
    <name evidence="7" type="ORF">RFULGI_LOCUS9308</name>
</gene>
<dbReference type="Proteomes" id="UP000789396">
    <property type="component" value="Unassembled WGS sequence"/>
</dbReference>
<proteinExistence type="predicted"/>
<evidence type="ECO:0000256" key="4">
    <source>
        <dbReference type="ARBA" id="ARBA00022737"/>
    </source>
</evidence>
<dbReference type="GO" id="GO:0043161">
    <property type="term" value="P:proteasome-mediated ubiquitin-dependent protein catabolic process"/>
    <property type="evidence" value="ECO:0007669"/>
    <property type="project" value="TreeGrafter"/>
</dbReference>
<keyword evidence="5" id="KW-0539">Nucleus</keyword>
<evidence type="ECO:0000256" key="5">
    <source>
        <dbReference type="ARBA" id="ARBA00023242"/>
    </source>
</evidence>
<dbReference type="AlphaFoldDB" id="A0A9N9EBK3"/>
<keyword evidence="4" id="KW-0677">Repeat</keyword>
<evidence type="ECO:0000256" key="6">
    <source>
        <dbReference type="PROSITE-ProRule" id="PRU00259"/>
    </source>
</evidence>
<evidence type="ECO:0000313" key="7">
    <source>
        <dbReference type="EMBL" id="CAG8673125.1"/>
    </source>
</evidence>
<accession>A0A9N9EBK3</accession>
<comment type="subcellular location">
    <subcellularLocation>
        <location evidence="2">Cytoplasm</location>
    </subcellularLocation>
    <subcellularLocation>
        <location evidence="1">Nucleus</location>
    </subcellularLocation>
</comment>
<keyword evidence="8" id="KW-1185">Reference proteome</keyword>
<dbReference type="InterPro" id="IPR016024">
    <property type="entry name" value="ARM-type_fold"/>
</dbReference>
<dbReference type="OrthoDB" id="5559898at2759"/>
<dbReference type="Pfam" id="PF00514">
    <property type="entry name" value="Arm"/>
    <property type="match status" value="1"/>
</dbReference>
<feature type="repeat" description="ARM" evidence="6">
    <location>
        <begin position="89"/>
        <end position="123"/>
    </location>
</feature>
<dbReference type="EMBL" id="CAJVPZ010016400">
    <property type="protein sequence ID" value="CAG8673125.1"/>
    <property type="molecule type" value="Genomic_DNA"/>
</dbReference>
<dbReference type="GO" id="GO:0005737">
    <property type="term" value="C:cytoplasm"/>
    <property type="evidence" value="ECO:0007669"/>
    <property type="project" value="UniProtKB-SubCell"/>
</dbReference>
<comment type="caution">
    <text evidence="7">The sequence shown here is derived from an EMBL/GenBank/DDBJ whole genome shotgun (WGS) entry which is preliminary data.</text>
</comment>
<feature type="non-terminal residue" evidence="7">
    <location>
        <position position="195"/>
    </location>
</feature>
<reference evidence="7" key="1">
    <citation type="submission" date="2021-06" db="EMBL/GenBank/DDBJ databases">
        <authorList>
            <person name="Kallberg Y."/>
            <person name="Tangrot J."/>
            <person name="Rosling A."/>
        </authorList>
    </citation>
    <scope>NUCLEOTIDE SEQUENCE</scope>
    <source>
        <strain evidence="7">IN212</strain>
    </source>
</reference>